<protein>
    <submittedName>
        <fullName evidence="4">FecR domain-containing protein</fullName>
    </submittedName>
</protein>
<dbReference type="Proteomes" id="UP000663181">
    <property type="component" value="Chromosome"/>
</dbReference>
<keyword evidence="5" id="KW-1185">Reference proteome</keyword>
<keyword evidence="1" id="KW-1133">Transmembrane helix</keyword>
<dbReference type="Gene3D" id="3.55.50.30">
    <property type="match status" value="1"/>
</dbReference>
<dbReference type="InterPro" id="IPR006860">
    <property type="entry name" value="FecR"/>
</dbReference>
<name>A0ABX7GRP1_9GAMM</name>
<sequence>MKTGSKTNPDDMLHVAADWWVRLRAQDATDDTVDQWLAWTLEDPRHLATFERINAFAAKLGSLDTVSRQSLIKAFTKPAAPVWRWMPLAAAASVAVVALSGAVFFAWTHLTPSISTQVYNSAIAQNRNFTLPDGTQVALGGASTMTTQFSKDQRSIELKNGEAFFQVVHDQSRPFTVAAGDISIRDIGTAFDVRRTGERVTIAVTQGRVEITDMTRKPGESRAGTLEVSAGQLVSYDPGSSGMTVGSISPEQATAWRNDRLEFIDEPLSVVIANLNRYSTRPLYIADGDLDKLSYTGSIRTDAIDSWLGALPQVFPLRVSQQASQVILSDSAHPVHR</sequence>
<dbReference type="Gene3D" id="2.60.120.1440">
    <property type="match status" value="1"/>
</dbReference>
<evidence type="ECO:0000313" key="4">
    <source>
        <dbReference type="EMBL" id="QRN53095.1"/>
    </source>
</evidence>
<reference evidence="4 5" key="1">
    <citation type="submission" date="2020-10" db="EMBL/GenBank/DDBJ databases">
        <title>Phylogeny of dyella-like bacteria.</title>
        <authorList>
            <person name="Fu J."/>
        </authorList>
    </citation>
    <scope>NUCLEOTIDE SEQUENCE [LARGE SCALE GENOMIC DNA]</scope>
    <source>
        <strain evidence="4 5">DHOB09</strain>
    </source>
</reference>
<feature type="transmembrane region" description="Helical" evidence="1">
    <location>
        <begin position="85"/>
        <end position="107"/>
    </location>
</feature>
<dbReference type="PIRSF" id="PIRSF018266">
    <property type="entry name" value="FecR"/>
    <property type="match status" value="1"/>
</dbReference>
<proteinExistence type="predicted"/>
<evidence type="ECO:0000313" key="5">
    <source>
        <dbReference type="Proteomes" id="UP000663181"/>
    </source>
</evidence>
<dbReference type="InterPro" id="IPR032623">
    <property type="entry name" value="FecR_N"/>
</dbReference>
<evidence type="ECO:0000256" key="1">
    <source>
        <dbReference type="SAM" id="Phobius"/>
    </source>
</evidence>
<dbReference type="Pfam" id="PF04773">
    <property type="entry name" value="FecR"/>
    <property type="match status" value="1"/>
</dbReference>
<dbReference type="RefSeq" id="WP_188800326.1">
    <property type="nucleotide sequence ID" value="NZ_BMIZ01000002.1"/>
</dbReference>
<evidence type="ECO:0000259" key="3">
    <source>
        <dbReference type="Pfam" id="PF16220"/>
    </source>
</evidence>
<feature type="domain" description="FecR N-terminal" evidence="3">
    <location>
        <begin position="16"/>
        <end position="55"/>
    </location>
</feature>
<gene>
    <name evidence="4" type="ORF">ISN74_16880</name>
</gene>
<dbReference type="PANTHER" id="PTHR30273:SF2">
    <property type="entry name" value="PROTEIN FECR"/>
    <property type="match status" value="1"/>
</dbReference>
<organism evidence="4 5">
    <name type="scientific">Dyella caseinilytica</name>
    <dbReference type="NCBI Taxonomy" id="1849581"/>
    <lineage>
        <taxon>Bacteria</taxon>
        <taxon>Pseudomonadati</taxon>
        <taxon>Pseudomonadota</taxon>
        <taxon>Gammaproteobacteria</taxon>
        <taxon>Lysobacterales</taxon>
        <taxon>Rhodanobacteraceae</taxon>
        <taxon>Dyella</taxon>
    </lineage>
</organism>
<accession>A0ABX7GRP1</accession>
<evidence type="ECO:0000259" key="2">
    <source>
        <dbReference type="Pfam" id="PF04773"/>
    </source>
</evidence>
<dbReference type="InterPro" id="IPR012373">
    <property type="entry name" value="Ferrdict_sens_TM"/>
</dbReference>
<keyword evidence="1" id="KW-0812">Transmembrane</keyword>
<dbReference type="EMBL" id="CP064030">
    <property type="protein sequence ID" value="QRN53095.1"/>
    <property type="molecule type" value="Genomic_DNA"/>
</dbReference>
<keyword evidence="1" id="KW-0472">Membrane</keyword>
<feature type="domain" description="FecR protein" evidence="2">
    <location>
        <begin position="119"/>
        <end position="210"/>
    </location>
</feature>
<dbReference type="PANTHER" id="PTHR30273">
    <property type="entry name" value="PERIPLASMIC SIGNAL SENSOR AND SIGMA FACTOR ACTIVATOR FECR-RELATED"/>
    <property type="match status" value="1"/>
</dbReference>
<dbReference type="Pfam" id="PF16220">
    <property type="entry name" value="DUF4880"/>
    <property type="match status" value="1"/>
</dbReference>